<feature type="compositionally biased region" description="Low complexity" evidence="9">
    <location>
        <begin position="203"/>
        <end position="212"/>
    </location>
</feature>
<reference evidence="12 13" key="1">
    <citation type="journal article" date="2019" name="Emerg. Microbes Infect.">
        <title>Comprehensive subspecies identification of 175 nontuberculous mycobacteria species based on 7547 genomic profiles.</title>
        <authorList>
            <person name="Matsumoto Y."/>
            <person name="Kinjo T."/>
            <person name="Motooka D."/>
            <person name="Nabeya D."/>
            <person name="Jung N."/>
            <person name="Uechi K."/>
            <person name="Horii T."/>
            <person name="Iida T."/>
            <person name="Fujita J."/>
            <person name="Nakamura S."/>
        </authorList>
    </citation>
    <scope>NUCLEOTIDE SEQUENCE [LARGE SCALE GENOMIC DNA]</scope>
    <source>
        <strain evidence="12 13">JCM 6367</strain>
    </source>
</reference>
<dbReference type="SUPFAM" id="SSF56801">
    <property type="entry name" value="Acetyl-CoA synthetase-like"/>
    <property type="match status" value="1"/>
</dbReference>
<dbReference type="EC" id="6.2.1.3" evidence="3"/>
<dbReference type="InterPro" id="IPR042099">
    <property type="entry name" value="ANL_N_sf"/>
</dbReference>
<dbReference type="EMBL" id="AP022598">
    <property type="protein sequence ID" value="BBY76194.1"/>
    <property type="molecule type" value="Genomic_DNA"/>
</dbReference>
<gene>
    <name evidence="12" type="primary">fadD12</name>
    <name evidence="12" type="ORF">MPRF_30930</name>
</gene>
<dbReference type="InterPro" id="IPR025110">
    <property type="entry name" value="AMP-bd_C"/>
</dbReference>
<proteinExistence type="inferred from homology"/>
<evidence type="ECO:0000313" key="12">
    <source>
        <dbReference type="EMBL" id="BBY76194.1"/>
    </source>
</evidence>
<dbReference type="FunFam" id="3.30.300.30:FF:000008">
    <property type="entry name" value="2,3-dihydroxybenzoate-AMP ligase"/>
    <property type="match status" value="1"/>
</dbReference>
<comment type="similarity">
    <text evidence="1">Belongs to the ATP-dependent AMP-binding enzyme family.</text>
</comment>
<dbReference type="InterPro" id="IPR045851">
    <property type="entry name" value="AMP-bd_C_sf"/>
</dbReference>
<dbReference type="Pfam" id="PF13193">
    <property type="entry name" value="AMP-binding_C"/>
    <property type="match status" value="1"/>
</dbReference>
<keyword evidence="2" id="KW-0436">Ligase</keyword>
<evidence type="ECO:0000313" key="13">
    <source>
        <dbReference type="Proteomes" id="UP000466554"/>
    </source>
</evidence>
<evidence type="ECO:0000256" key="7">
    <source>
        <dbReference type="ARBA" id="ARBA00080667"/>
    </source>
</evidence>
<dbReference type="InterPro" id="IPR020845">
    <property type="entry name" value="AMP-binding_CS"/>
</dbReference>
<dbReference type="PANTHER" id="PTHR43201:SF5">
    <property type="entry name" value="MEDIUM-CHAIN ACYL-COA LIGASE ACSF2, MITOCHONDRIAL"/>
    <property type="match status" value="1"/>
</dbReference>
<evidence type="ECO:0000256" key="9">
    <source>
        <dbReference type="SAM" id="MobiDB-lite"/>
    </source>
</evidence>
<dbReference type="NCBIfam" id="NF009921">
    <property type="entry name" value="PRK13382.1"/>
    <property type="match status" value="1"/>
</dbReference>
<sequence>MADQVGLVSTLWRARLIAPLRPDRYLRMGLAVRRAGLNATIGFATAAQRCPDKPGVIDELGTLTWRELDDRCDALGVALQQNAASPSTIAVMCRNHRGFIEALVAANRIGADVLLLNSSFAGPAMKEVIEREGADVVIYDQEFTTTVDRALADRPQAQRILAWVDEPAGAVTVESLITAHLGQRPQPATRKSDVILLTSGTTGSPKGAKRSAGSGGAGDLKAVLDRTPWRAEEPIVIAAPMFHAWGFSQLLFAALLACPIVTRRKFDPAATLALVDKYQATGLAVVPVMFDRIMDLPDEIRNRYSGRSLRFATASGSRMRPDVVTAFMDQFGDVIYNNYNATEAGMIATATPEDLRAAPDTAGRPADGTELRILDAEHRELPPGEVGQIFVRSGTLFDGYTEGSAGTDRAFHDGFMASGDLGYLDDAGRLFVVGRDDEMIVSGGENVYPIEVEKALTAHPEVAEATVLGVDDAEYGQRLAAFVVLSDGSSATPDDLKQHVRDNLANYKVPREITILPELPRGSTGKILRNELRGS</sequence>
<organism evidence="12 13">
    <name type="scientific">Mycolicibacterium parafortuitum</name>
    <name type="common">Mycobacterium parafortuitum</name>
    <dbReference type="NCBI Taxonomy" id="39692"/>
    <lineage>
        <taxon>Bacteria</taxon>
        <taxon>Bacillati</taxon>
        <taxon>Actinomycetota</taxon>
        <taxon>Actinomycetes</taxon>
        <taxon>Mycobacteriales</taxon>
        <taxon>Mycobacteriaceae</taxon>
        <taxon>Mycolicibacterium</taxon>
    </lineage>
</organism>
<dbReference type="RefSeq" id="WP_163766770.1">
    <property type="nucleotide sequence ID" value="NZ_AP022598.1"/>
</dbReference>
<dbReference type="CDD" id="cd04433">
    <property type="entry name" value="AFD_class_I"/>
    <property type="match status" value="1"/>
</dbReference>
<dbReference type="Pfam" id="PF00501">
    <property type="entry name" value="AMP-binding"/>
    <property type="match status" value="1"/>
</dbReference>
<dbReference type="AlphaFoldDB" id="A0A7I7U481"/>
<dbReference type="Gene3D" id="3.40.50.12780">
    <property type="entry name" value="N-terminal domain of ligase-like"/>
    <property type="match status" value="1"/>
</dbReference>
<dbReference type="Proteomes" id="UP000466554">
    <property type="component" value="Chromosome"/>
</dbReference>
<dbReference type="PANTHER" id="PTHR43201">
    <property type="entry name" value="ACYL-COA SYNTHETASE"/>
    <property type="match status" value="1"/>
</dbReference>
<dbReference type="PROSITE" id="PS00455">
    <property type="entry name" value="AMP_BINDING"/>
    <property type="match status" value="1"/>
</dbReference>
<feature type="domain" description="AMP-binding enzyme C-terminal" evidence="11">
    <location>
        <begin position="451"/>
        <end position="526"/>
    </location>
</feature>
<name>A0A7I7U481_MYCPF</name>
<dbReference type="InterPro" id="IPR000873">
    <property type="entry name" value="AMP-dep_synth/lig_dom"/>
</dbReference>
<feature type="domain" description="AMP-dependent synthetase/ligase" evidence="10">
    <location>
        <begin position="43"/>
        <end position="400"/>
    </location>
</feature>
<dbReference type="GO" id="GO:0004467">
    <property type="term" value="F:long-chain fatty acid-CoA ligase activity"/>
    <property type="evidence" value="ECO:0007669"/>
    <property type="project" value="UniProtKB-EC"/>
</dbReference>
<feature type="region of interest" description="Disordered" evidence="9">
    <location>
        <begin position="184"/>
        <end position="219"/>
    </location>
</feature>
<evidence type="ECO:0000256" key="8">
    <source>
        <dbReference type="ARBA" id="ARBA00083882"/>
    </source>
</evidence>
<protein>
    <recommendedName>
        <fullName evidence="5">Long-chain-fatty-acid--CoA ligase FadD13</fullName>
        <ecNumber evidence="3">6.2.1.3</ecNumber>
    </recommendedName>
    <alternativeName>
        <fullName evidence="6">Fatty acyl-CoA ligase</fullName>
    </alternativeName>
    <alternativeName>
        <fullName evidence="8">Fatty acyl-CoA synthetase</fullName>
    </alternativeName>
    <alternativeName>
        <fullName evidence="7">Very-long-chain fatty-acyl-CoA synthetase</fullName>
    </alternativeName>
</protein>
<evidence type="ECO:0000256" key="4">
    <source>
        <dbReference type="ARBA" id="ARBA00036813"/>
    </source>
</evidence>
<evidence type="ECO:0000256" key="3">
    <source>
        <dbReference type="ARBA" id="ARBA00026121"/>
    </source>
</evidence>
<dbReference type="Gene3D" id="3.30.300.30">
    <property type="match status" value="1"/>
</dbReference>
<evidence type="ECO:0000256" key="2">
    <source>
        <dbReference type="ARBA" id="ARBA00022598"/>
    </source>
</evidence>
<comment type="catalytic activity">
    <reaction evidence="4">
        <text>a long-chain fatty acid + ATP + CoA = a long-chain fatty acyl-CoA + AMP + diphosphate</text>
        <dbReference type="Rhea" id="RHEA:15421"/>
        <dbReference type="ChEBI" id="CHEBI:30616"/>
        <dbReference type="ChEBI" id="CHEBI:33019"/>
        <dbReference type="ChEBI" id="CHEBI:57287"/>
        <dbReference type="ChEBI" id="CHEBI:57560"/>
        <dbReference type="ChEBI" id="CHEBI:83139"/>
        <dbReference type="ChEBI" id="CHEBI:456215"/>
        <dbReference type="EC" id="6.2.1.3"/>
    </reaction>
</comment>
<evidence type="ECO:0000256" key="5">
    <source>
        <dbReference type="ARBA" id="ARBA00069710"/>
    </source>
</evidence>
<evidence type="ECO:0000256" key="1">
    <source>
        <dbReference type="ARBA" id="ARBA00006432"/>
    </source>
</evidence>
<evidence type="ECO:0000259" key="10">
    <source>
        <dbReference type="Pfam" id="PF00501"/>
    </source>
</evidence>
<dbReference type="GO" id="GO:0031956">
    <property type="term" value="F:medium-chain fatty acid-CoA ligase activity"/>
    <property type="evidence" value="ECO:0007669"/>
    <property type="project" value="TreeGrafter"/>
</dbReference>
<evidence type="ECO:0000256" key="6">
    <source>
        <dbReference type="ARBA" id="ARBA00076959"/>
    </source>
</evidence>
<accession>A0A7I7U481</accession>
<evidence type="ECO:0000259" key="11">
    <source>
        <dbReference type="Pfam" id="PF13193"/>
    </source>
</evidence>